<keyword evidence="1" id="KW-0812">Transmembrane</keyword>
<evidence type="ECO:0000313" key="3">
    <source>
        <dbReference type="Proteomes" id="UP001197247"/>
    </source>
</evidence>
<feature type="transmembrane region" description="Helical" evidence="1">
    <location>
        <begin position="276"/>
        <end position="294"/>
    </location>
</feature>
<dbReference type="EMBL" id="JAHBAY010000009">
    <property type="protein sequence ID" value="MBT0771605.1"/>
    <property type="molecule type" value="Genomic_DNA"/>
</dbReference>
<proteinExistence type="predicted"/>
<name>A0ABS5TKI0_9ACTN</name>
<dbReference type="Pfam" id="PF13687">
    <property type="entry name" value="DUF4153"/>
    <property type="match status" value="1"/>
</dbReference>
<feature type="transmembrane region" description="Helical" evidence="1">
    <location>
        <begin position="36"/>
        <end position="54"/>
    </location>
</feature>
<dbReference type="RefSeq" id="WP_214157970.1">
    <property type="nucleotide sequence ID" value="NZ_JAHBAY010000009.1"/>
</dbReference>
<feature type="transmembrane region" description="Helical" evidence="1">
    <location>
        <begin position="346"/>
        <end position="365"/>
    </location>
</feature>
<dbReference type="InterPro" id="IPR025291">
    <property type="entry name" value="DUF4153"/>
</dbReference>
<feature type="transmembrane region" description="Helical" evidence="1">
    <location>
        <begin position="90"/>
        <end position="109"/>
    </location>
</feature>
<keyword evidence="1" id="KW-1133">Transmembrane helix</keyword>
<feature type="transmembrane region" description="Helical" evidence="1">
    <location>
        <begin position="152"/>
        <end position="179"/>
    </location>
</feature>
<evidence type="ECO:0000313" key="2">
    <source>
        <dbReference type="EMBL" id="MBT0771605.1"/>
    </source>
</evidence>
<protein>
    <submittedName>
        <fullName evidence="2">DUF4173 domain-containing protein</fullName>
    </submittedName>
</protein>
<organism evidence="2 3">
    <name type="scientific">Kineosporia corallincola</name>
    <dbReference type="NCBI Taxonomy" id="2835133"/>
    <lineage>
        <taxon>Bacteria</taxon>
        <taxon>Bacillati</taxon>
        <taxon>Actinomycetota</taxon>
        <taxon>Actinomycetes</taxon>
        <taxon>Kineosporiales</taxon>
        <taxon>Kineosporiaceae</taxon>
        <taxon>Kineosporia</taxon>
    </lineage>
</organism>
<gene>
    <name evidence="2" type="ORF">KIH74_21885</name>
</gene>
<keyword evidence="3" id="KW-1185">Reference proteome</keyword>
<feature type="transmembrane region" description="Helical" evidence="1">
    <location>
        <begin position="306"/>
        <end position="326"/>
    </location>
</feature>
<feature type="transmembrane region" description="Helical" evidence="1">
    <location>
        <begin position="66"/>
        <end position="84"/>
    </location>
</feature>
<keyword evidence="1" id="KW-0472">Membrane</keyword>
<dbReference type="Proteomes" id="UP001197247">
    <property type="component" value="Unassembled WGS sequence"/>
</dbReference>
<accession>A0ABS5TKI0</accession>
<feature type="transmembrane region" description="Helical" evidence="1">
    <location>
        <begin position="12"/>
        <end position="30"/>
    </location>
</feature>
<reference evidence="2 3" key="1">
    <citation type="submission" date="2021-05" db="EMBL/GenBank/DDBJ databases">
        <title>Kineosporia and Streptomyces sp. nov. two new marine actinobacteria isolated from Coral.</title>
        <authorList>
            <person name="Buangrab K."/>
            <person name="Sutthacheep M."/>
            <person name="Yeemin T."/>
            <person name="Harunari E."/>
            <person name="Igarashi Y."/>
            <person name="Kanchanasin P."/>
            <person name="Tanasupawat S."/>
            <person name="Phongsopitanun W."/>
        </authorList>
    </citation>
    <scope>NUCLEOTIDE SEQUENCE [LARGE SCALE GENOMIC DNA]</scope>
    <source>
        <strain evidence="2 3">J2-2</strain>
    </source>
</reference>
<feature type="transmembrane region" description="Helical" evidence="1">
    <location>
        <begin position="199"/>
        <end position="219"/>
    </location>
</feature>
<evidence type="ECO:0000256" key="1">
    <source>
        <dbReference type="SAM" id="Phobius"/>
    </source>
</evidence>
<sequence length="488" mass="50181">MTRTWPDPAPPRLRLPLGALATGVVAALLLPDAAPGLNVVLVAVAAAATVLLSVRSRAGHDGRRGRLATALTVISSLLAGVAVVRASEWLVAGCVLAAAALGAAVAVGARRWPAVLATGWLFGESVIRSVPWVGETLRRRRPRGVPVRAPRAVLTGLAVGLVCTVVIGALLASADAGFADLLGGFGDLLVIDVPGVDVLVARVLVGAVVALGVLGTGFAASTRLRQEPAAPRDRHPAEWLTPLVLVAVTIAAFLAVEAGRLSGVAGTVNHAERARQGFGQLVVVTVLVLLLVAWAGRSAGAGHRGLLAAGGGTLLALTLLLAVSALRRLWLYQGEFGWTVARFNGGAFELWVVVVLLTVAVAWTVRRADLLPRLVAGSAGLGLLVVALAGPDAVVAAANVRRYQSTGDIDTLYLSRLSADAVPALTRLPEPVRACALPDPDAEEPWYSWNFSRFRAQGLLEQEGLTAGDVADRSGCAGAPVVVVVPAG</sequence>
<feature type="transmembrane region" description="Helical" evidence="1">
    <location>
        <begin position="239"/>
        <end position="256"/>
    </location>
</feature>
<comment type="caution">
    <text evidence="2">The sequence shown here is derived from an EMBL/GenBank/DDBJ whole genome shotgun (WGS) entry which is preliminary data.</text>
</comment>